<evidence type="ECO:0000313" key="12">
    <source>
        <dbReference type="Proteomes" id="UP000628775"/>
    </source>
</evidence>
<keyword evidence="5 9" id="KW-0028">Amino-acid biosynthesis</keyword>
<evidence type="ECO:0000256" key="3">
    <source>
        <dbReference type="ARBA" id="ARBA00012572"/>
    </source>
</evidence>
<dbReference type="RefSeq" id="WP_188692145.1">
    <property type="nucleotide sequence ID" value="NZ_BMIR01000006.1"/>
</dbReference>
<evidence type="ECO:0000256" key="7">
    <source>
        <dbReference type="ARBA" id="ARBA00023141"/>
    </source>
</evidence>
<evidence type="ECO:0000256" key="1">
    <source>
        <dbReference type="ARBA" id="ARBA00001164"/>
    </source>
</evidence>
<dbReference type="HAMAP" id="MF_00135">
    <property type="entry name" value="PRAI"/>
    <property type="match status" value="1"/>
</dbReference>
<dbReference type="InterPro" id="IPR001240">
    <property type="entry name" value="PRAI_dom"/>
</dbReference>
<keyword evidence="7 9" id="KW-0057">Aromatic amino acid biosynthesis</keyword>
<dbReference type="Gene3D" id="3.20.20.70">
    <property type="entry name" value="Aldolase class I"/>
    <property type="match status" value="1"/>
</dbReference>
<dbReference type="PANTHER" id="PTHR42894:SF1">
    <property type="entry name" value="N-(5'-PHOSPHORIBOSYL)ANTHRANILATE ISOMERASE"/>
    <property type="match status" value="1"/>
</dbReference>
<comment type="catalytic activity">
    <reaction evidence="1 9">
        <text>N-(5-phospho-beta-D-ribosyl)anthranilate = 1-(2-carboxyphenylamino)-1-deoxy-D-ribulose 5-phosphate</text>
        <dbReference type="Rhea" id="RHEA:21540"/>
        <dbReference type="ChEBI" id="CHEBI:18277"/>
        <dbReference type="ChEBI" id="CHEBI:58613"/>
        <dbReference type="EC" id="5.3.1.24"/>
    </reaction>
</comment>
<dbReference type="InterPro" id="IPR044643">
    <property type="entry name" value="TrpF_fam"/>
</dbReference>
<dbReference type="EMBL" id="BMIR01000006">
    <property type="protein sequence ID" value="GGE38803.1"/>
    <property type="molecule type" value="Genomic_DNA"/>
</dbReference>
<organism evidence="11 12">
    <name type="scientific">Pullulanibacillus camelliae</name>
    <dbReference type="NCBI Taxonomy" id="1707096"/>
    <lineage>
        <taxon>Bacteria</taxon>
        <taxon>Bacillati</taxon>
        <taxon>Bacillota</taxon>
        <taxon>Bacilli</taxon>
        <taxon>Bacillales</taxon>
        <taxon>Sporolactobacillaceae</taxon>
        <taxon>Pullulanibacillus</taxon>
    </lineage>
</organism>
<evidence type="ECO:0000313" key="11">
    <source>
        <dbReference type="EMBL" id="GGE38803.1"/>
    </source>
</evidence>
<dbReference type="EC" id="5.3.1.24" evidence="3 9"/>
<comment type="caution">
    <text evidence="11">The sequence shown here is derived from an EMBL/GenBank/DDBJ whole genome shotgun (WGS) entry which is preliminary data.</text>
</comment>
<dbReference type="AlphaFoldDB" id="A0A8J2VRG4"/>
<protein>
    <recommendedName>
        <fullName evidence="4 9">N-(5'-phosphoribosyl)anthranilate isomerase</fullName>
        <shortName evidence="9">PRAI</shortName>
        <ecNumber evidence="3 9">5.3.1.24</ecNumber>
    </recommendedName>
</protein>
<evidence type="ECO:0000256" key="2">
    <source>
        <dbReference type="ARBA" id="ARBA00004664"/>
    </source>
</evidence>
<dbReference type="CDD" id="cd00405">
    <property type="entry name" value="PRAI"/>
    <property type="match status" value="1"/>
</dbReference>
<evidence type="ECO:0000256" key="5">
    <source>
        <dbReference type="ARBA" id="ARBA00022605"/>
    </source>
</evidence>
<gene>
    <name evidence="9 11" type="primary">trpF</name>
    <name evidence="11" type="ORF">GCM10011391_17010</name>
</gene>
<dbReference type="Pfam" id="PF00697">
    <property type="entry name" value="PRAI"/>
    <property type="match status" value="1"/>
</dbReference>
<dbReference type="Proteomes" id="UP000628775">
    <property type="component" value="Unassembled WGS sequence"/>
</dbReference>
<comment type="pathway">
    <text evidence="2 9">Amino-acid biosynthesis; L-tryptophan biosynthesis; L-tryptophan from chorismate: step 3/5.</text>
</comment>
<keyword evidence="12" id="KW-1185">Reference proteome</keyword>
<evidence type="ECO:0000256" key="9">
    <source>
        <dbReference type="HAMAP-Rule" id="MF_00135"/>
    </source>
</evidence>
<evidence type="ECO:0000256" key="6">
    <source>
        <dbReference type="ARBA" id="ARBA00022822"/>
    </source>
</evidence>
<evidence type="ECO:0000259" key="10">
    <source>
        <dbReference type="Pfam" id="PF00697"/>
    </source>
</evidence>
<evidence type="ECO:0000256" key="4">
    <source>
        <dbReference type="ARBA" id="ARBA00022272"/>
    </source>
</evidence>
<dbReference type="SUPFAM" id="SSF51366">
    <property type="entry name" value="Ribulose-phoshate binding barrel"/>
    <property type="match status" value="1"/>
</dbReference>
<dbReference type="PANTHER" id="PTHR42894">
    <property type="entry name" value="N-(5'-PHOSPHORIBOSYL)ANTHRANILATE ISOMERASE"/>
    <property type="match status" value="1"/>
</dbReference>
<dbReference type="InterPro" id="IPR013785">
    <property type="entry name" value="Aldolase_TIM"/>
</dbReference>
<dbReference type="InterPro" id="IPR011060">
    <property type="entry name" value="RibuloseP-bd_barrel"/>
</dbReference>
<dbReference type="UniPathway" id="UPA00035">
    <property type="reaction ID" value="UER00042"/>
</dbReference>
<keyword evidence="8 9" id="KW-0413">Isomerase</keyword>
<proteinExistence type="inferred from homology"/>
<sequence length="215" mass="24044">MTLLLKYCGNHFYEDYKLAVSSHAQFIGFIFYEGSPRYVAPETVASWVDKTPKKKQQQLVGVFVNPTLETIENTLNHVPLDVVQLHGTESLPFVQRVKLSTQCPVWKAIHHEQEALQIMQLFHGEVDGFIVDVKTKEAWGGTGQSFDWRAIPRYTKEAIKQSVPCLIAGGITPSNVEELLGYQPQGIDLASGIEANGRKSKDLITELEGKVVQMS</sequence>
<accession>A0A8J2VRG4</accession>
<dbReference type="GO" id="GO:0004640">
    <property type="term" value="F:phosphoribosylanthranilate isomerase activity"/>
    <property type="evidence" value="ECO:0007669"/>
    <property type="project" value="UniProtKB-UniRule"/>
</dbReference>
<reference evidence="11" key="2">
    <citation type="submission" date="2020-09" db="EMBL/GenBank/DDBJ databases">
        <authorList>
            <person name="Sun Q."/>
            <person name="Zhou Y."/>
        </authorList>
    </citation>
    <scope>NUCLEOTIDE SEQUENCE</scope>
    <source>
        <strain evidence="11">CGMCC 1.15371</strain>
    </source>
</reference>
<evidence type="ECO:0000256" key="8">
    <source>
        <dbReference type="ARBA" id="ARBA00023235"/>
    </source>
</evidence>
<name>A0A8J2VRG4_9BACL</name>
<comment type="similarity">
    <text evidence="9">Belongs to the TrpF family.</text>
</comment>
<reference evidence="11" key="1">
    <citation type="journal article" date="2014" name="Int. J. Syst. Evol. Microbiol.">
        <title>Complete genome sequence of Corynebacterium casei LMG S-19264T (=DSM 44701T), isolated from a smear-ripened cheese.</title>
        <authorList>
            <consortium name="US DOE Joint Genome Institute (JGI-PGF)"/>
            <person name="Walter F."/>
            <person name="Albersmeier A."/>
            <person name="Kalinowski J."/>
            <person name="Ruckert C."/>
        </authorList>
    </citation>
    <scope>NUCLEOTIDE SEQUENCE</scope>
    <source>
        <strain evidence="11">CGMCC 1.15371</strain>
    </source>
</reference>
<dbReference type="NCBIfam" id="NF002301">
    <property type="entry name" value="PRK01222.2-1"/>
    <property type="match status" value="1"/>
</dbReference>
<dbReference type="GO" id="GO:0000162">
    <property type="term" value="P:L-tryptophan biosynthetic process"/>
    <property type="evidence" value="ECO:0007669"/>
    <property type="project" value="UniProtKB-UniRule"/>
</dbReference>
<feature type="domain" description="N-(5'phosphoribosyl) anthranilate isomerase (PRAI)" evidence="10">
    <location>
        <begin position="6"/>
        <end position="207"/>
    </location>
</feature>
<keyword evidence="6 9" id="KW-0822">Tryptophan biosynthesis</keyword>